<feature type="non-terminal residue" evidence="4">
    <location>
        <position position="115"/>
    </location>
</feature>
<gene>
    <name evidence="4" type="ORF">TAV2_LOCUS14527</name>
</gene>
<keyword evidence="1" id="KW-0547">Nucleotide-binding</keyword>
<keyword evidence="5" id="KW-1185">Reference proteome</keyword>
<dbReference type="Gene3D" id="3.40.50.300">
    <property type="entry name" value="P-loop containing nucleotide triphosphate hydrolases"/>
    <property type="match status" value="1"/>
</dbReference>
<dbReference type="InterPro" id="IPR027417">
    <property type="entry name" value="P-loop_NTPase"/>
</dbReference>
<sequence length="115" mass="13245">FFVSAIELVDEAAAKLKMEITGKPTELDEIDSAVITLEMEMLSLKKDNDKFSKERLQKIENYLITLKDKQKIDGVNQEIASAICEFDQNRVDDNKNSILMSLQRQLEESHELQRV</sequence>
<dbReference type="Pfam" id="PF17871">
    <property type="entry name" value="AAA_lid_9"/>
    <property type="match status" value="1"/>
</dbReference>
<proteinExistence type="predicted"/>
<evidence type="ECO:0000313" key="5">
    <source>
        <dbReference type="Proteomes" id="UP000836841"/>
    </source>
</evidence>
<keyword evidence="2" id="KW-0067">ATP-binding</keyword>
<evidence type="ECO:0000256" key="2">
    <source>
        <dbReference type="ARBA" id="ARBA00022840"/>
    </source>
</evidence>
<dbReference type="InterPro" id="IPR041546">
    <property type="entry name" value="ClpA/ClpB_AAA_lid"/>
</dbReference>
<feature type="domain" description="ClpA/ClpB AAA lid" evidence="3">
    <location>
        <begin position="4"/>
        <end position="59"/>
    </location>
</feature>
<organism evidence="4 5">
    <name type="scientific">Thlaspi arvense</name>
    <name type="common">Field penny-cress</name>
    <dbReference type="NCBI Taxonomy" id="13288"/>
    <lineage>
        <taxon>Eukaryota</taxon>
        <taxon>Viridiplantae</taxon>
        <taxon>Streptophyta</taxon>
        <taxon>Embryophyta</taxon>
        <taxon>Tracheophyta</taxon>
        <taxon>Spermatophyta</taxon>
        <taxon>Magnoliopsida</taxon>
        <taxon>eudicotyledons</taxon>
        <taxon>Gunneridae</taxon>
        <taxon>Pentapetalae</taxon>
        <taxon>rosids</taxon>
        <taxon>malvids</taxon>
        <taxon>Brassicales</taxon>
        <taxon>Brassicaceae</taxon>
        <taxon>Thlaspideae</taxon>
        <taxon>Thlaspi</taxon>
    </lineage>
</organism>
<evidence type="ECO:0000259" key="3">
    <source>
        <dbReference type="Pfam" id="PF17871"/>
    </source>
</evidence>
<dbReference type="GO" id="GO:0005524">
    <property type="term" value="F:ATP binding"/>
    <property type="evidence" value="ECO:0007669"/>
    <property type="project" value="UniProtKB-KW"/>
</dbReference>
<accession>A0AAU9SA04</accession>
<dbReference type="AlphaFoldDB" id="A0AAU9SA04"/>
<reference evidence="4 5" key="1">
    <citation type="submission" date="2022-03" db="EMBL/GenBank/DDBJ databases">
        <authorList>
            <person name="Nunn A."/>
            <person name="Chopra R."/>
            <person name="Nunn A."/>
            <person name="Contreras Garrido A."/>
        </authorList>
    </citation>
    <scope>NUCLEOTIDE SEQUENCE [LARGE SCALE GENOMIC DNA]</scope>
</reference>
<dbReference type="Proteomes" id="UP000836841">
    <property type="component" value="Chromosome 4"/>
</dbReference>
<dbReference type="SUPFAM" id="SSF52540">
    <property type="entry name" value="P-loop containing nucleoside triphosphate hydrolases"/>
    <property type="match status" value="1"/>
</dbReference>
<evidence type="ECO:0000313" key="4">
    <source>
        <dbReference type="EMBL" id="CAH2061120.1"/>
    </source>
</evidence>
<protein>
    <recommendedName>
        <fullName evidence="3">ClpA/ClpB AAA lid domain-containing protein</fullName>
    </recommendedName>
</protein>
<evidence type="ECO:0000256" key="1">
    <source>
        <dbReference type="ARBA" id="ARBA00022741"/>
    </source>
</evidence>
<name>A0AAU9SA04_THLAR</name>
<dbReference type="EMBL" id="OU466860">
    <property type="protein sequence ID" value="CAH2061120.1"/>
    <property type="molecule type" value="Genomic_DNA"/>
</dbReference>